<sequence length="161" mass="16539">MNTTLSKRLATAALAGCFALLAACASPPPRSGGYYGGGGGYNDGGYRSSRCVQCGTVEDVRVVNVDKSASPLGMVIGAVAGGLLGNQVGKGNGRTAATVVGAVAGGAVGNEVGKRNGQPDQAFQISVRLDDGRYATVTQADDPQIRQGDYVEIRNNRVYRR</sequence>
<keyword evidence="5" id="KW-0449">Lipoprotein</keyword>
<proteinExistence type="predicted"/>
<feature type="domain" description="Glycine zipper 2TM" evidence="4">
    <location>
        <begin position="73"/>
        <end position="113"/>
    </location>
</feature>
<evidence type="ECO:0000313" key="6">
    <source>
        <dbReference type="Proteomes" id="UP000199477"/>
    </source>
</evidence>
<dbReference type="PANTHER" id="PTHR35603:SF2">
    <property type="entry name" value="OUTER MEMBRANE LIPOPROTEIN"/>
    <property type="match status" value="1"/>
</dbReference>
<gene>
    <name evidence="5" type="ORF">SAMN02799615_00480</name>
</gene>
<keyword evidence="2" id="KW-0472">Membrane</keyword>
<evidence type="ECO:0000256" key="2">
    <source>
        <dbReference type="ARBA" id="ARBA00023136"/>
    </source>
</evidence>
<dbReference type="InterPro" id="IPR008816">
    <property type="entry name" value="Gly_zipper_2TM_dom"/>
</dbReference>
<keyword evidence="3" id="KW-0732">Signal</keyword>
<evidence type="ECO:0000256" key="1">
    <source>
        <dbReference type="ARBA" id="ARBA00004370"/>
    </source>
</evidence>
<keyword evidence="6" id="KW-1185">Reference proteome</keyword>
<dbReference type="PANTHER" id="PTHR35603">
    <property type="match status" value="1"/>
</dbReference>
<name>A0A1I1Y457_9GAMM</name>
<evidence type="ECO:0000313" key="5">
    <source>
        <dbReference type="EMBL" id="SFE14209.1"/>
    </source>
</evidence>
<organism evidence="5 6">
    <name type="scientific">Dyella marensis</name>
    <dbReference type="NCBI Taxonomy" id="500610"/>
    <lineage>
        <taxon>Bacteria</taxon>
        <taxon>Pseudomonadati</taxon>
        <taxon>Pseudomonadota</taxon>
        <taxon>Gammaproteobacteria</taxon>
        <taxon>Lysobacterales</taxon>
        <taxon>Rhodanobacteraceae</taxon>
        <taxon>Dyella</taxon>
    </lineage>
</organism>
<accession>A0A1I1Y457</accession>
<protein>
    <submittedName>
        <fullName evidence="5">Outer membrane lipoprotein SlyB</fullName>
    </submittedName>
</protein>
<dbReference type="InterPro" id="IPR051407">
    <property type="entry name" value="Bact_OM_lipoprot/Surf_antigen"/>
</dbReference>
<dbReference type="Proteomes" id="UP000199477">
    <property type="component" value="Unassembled WGS sequence"/>
</dbReference>
<evidence type="ECO:0000259" key="4">
    <source>
        <dbReference type="Pfam" id="PF05433"/>
    </source>
</evidence>
<evidence type="ECO:0000256" key="3">
    <source>
        <dbReference type="SAM" id="SignalP"/>
    </source>
</evidence>
<dbReference type="STRING" id="500610.SAMN02799615_00480"/>
<dbReference type="AlphaFoldDB" id="A0A1I1Y457"/>
<comment type="subcellular location">
    <subcellularLocation>
        <location evidence="1">Membrane</location>
    </subcellularLocation>
</comment>
<dbReference type="RefSeq" id="WP_026634486.1">
    <property type="nucleotide sequence ID" value="NZ_FONH01000001.1"/>
</dbReference>
<feature type="chain" id="PRO_5011435453" evidence="3">
    <location>
        <begin position="26"/>
        <end position="161"/>
    </location>
</feature>
<feature type="signal peptide" evidence="3">
    <location>
        <begin position="1"/>
        <end position="25"/>
    </location>
</feature>
<dbReference type="PROSITE" id="PS51257">
    <property type="entry name" value="PROKAR_LIPOPROTEIN"/>
    <property type="match status" value="1"/>
</dbReference>
<dbReference type="EMBL" id="FONH01000001">
    <property type="protein sequence ID" value="SFE14209.1"/>
    <property type="molecule type" value="Genomic_DNA"/>
</dbReference>
<reference evidence="6" key="1">
    <citation type="submission" date="2016-10" db="EMBL/GenBank/DDBJ databases">
        <authorList>
            <person name="Varghese N."/>
            <person name="Submissions S."/>
        </authorList>
    </citation>
    <scope>NUCLEOTIDE SEQUENCE [LARGE SCALE GENOMIC DNA]</scope>
    <source>
        <strain evidence="6">UNC178MFTsu3.1</strain>
    </source>
</reference>
<dbReference type="GO" id="GO:0019867">
    <property type="term" value="C:outer membrane"/>
    <property type="evidence" value="ECO:0007669"/>
    <property type="project" value="InterPro"/>
</dbReference>
<dbReference type="Pfam" id="PF05433">
    <property type="entry name" value="Rick_17kDa_Anti"/>
    <property type="match status" value="1"/>
</dbReference>